<proteinExistence type="predicted"/>
<sequence length="151" mass="17705">MVEIHIAVLLPKAQLRLPRADGTEEDCTIRDRPLANKEEDPLEKEEDSDFDFWVMGEKSMGGVERTRGREGRAKRRGLPRQFFFFFFGDGGMQKENKVRVTPCTDRIRYRFLPPFRLCLHENAAQYMHQNPRSSETFDIIQLAFTPWTGCY</sequence>
<gene>
    <name evidence="1" type="ORF">CIRG_05905</name>
</gene>
<dbReference type="EMBL" id="DS028096">
    <property type="protein sequence ID" value="KMP06223.1"/>
    <property type="molecule type" value="Genomic_DNA"/>
</dbReference>
<evidence type="ECO:0000313" key="2">
    <source>
        <dbReference type="Proteomes" id="UP000054565"/>
    </source>
</evidence>
<evidence type="ECO:0000313" key="1">
    <source>
        <dbReference type="EMBL" id="KMP06223.1"/>
    </source>
</evidence>
<accession>A0A0J6YH55</accession>
<protein>
    <submittedName>
        <fullName evidence="1">Uncharacterized protein</fullName>
    </submittedName>
</protein>
<reference evidence="2" key="1">
    <citation type="journal article" date="2010" name="Genome Res.">
        <title>Population genomic sequencing of Coccidioides fungi reveals recent hybridization and transposon control.</title>
        <authorList>
            <person name="Neafsey D.E."/>
            <person name="Barker B.M."/>
            <person name="Sharpton T.J."/>
            <person name="Stajich J.E."/>
            <person name="Park D.J."/>
            <person name="Whiston E."/>
            <person name="Hung C.-Y."/>
            <person name="McMahan C."/>
            <person name="White J."/>
            <person name="Sykes S."/>
            <person name="Heiman D."/>
            <person name="Young S."/>
            <person name="Zeng Q."/>
            <person name="Abouelleil A."/>
            <person name="Aftuck L."/>
            <person name="Bessette D."/>
            <person name="Brown A."/>
            <person name="FitzGerald M."/>
            <person name="Lui A."/>
            <person name="Macdonald J.P."/>
            <person name="Priest M."/>
            <person name="Orbach M.J."/>
            <person name="Galgiani J.N."/>
            <person name="Kirkland T.N."/>
            <person name="Cole G.T."/>
            <person name="Birren B.W."/>
            <person name="Henn M.R."/>
            <person name="Taylor J.W."/>
            <person name="Rounsley S.D."/>
        </authorList>
    </citation>
    <scope>NUCLEOTIDE SEQUENCE [LARGE SCALE GENOMIC DNA]</scope>
    <source>
        <strain evidence="2">RMSCC 2394</strain>
    </source>
</reference>
<dbReference type="Proteomes" id="UP000054565">
    <property type="component" value="Unassembled WGS sequence"/>
</dbReference>
<name>A0A0J6YH55_COCIT</name>
<dbReference type="AlphaFoldDB" id="A0A0J6YH55"/>
<organism evidence="1 2">
    <name type="scientific">Coccidioides immitis RMSCC 2394</name>
    <dbReference type="NCBI Taxonomy" id="404692"/>
    <lineage>
        <taxon>Eukaryota</taxon>
        <taxon>Fungi</taxon>
        <taxon>Dikarya</taxon>
        <taxon>Ascomycota</taxon>
        <taxon>Pezizomycotina</taxon>
        <taxon>Eurotiomycetes</taxon>
        <taxon>Eurotiomycetidae</taxon>
        <taxon>Onygenales</taxon>
        <taxon>Onygenaceae</taxon>
        <taxon>Coccidioides</taxon>
    </lineage>
</organism>